<evidence type="ECO:0000313" key="3">
    <source>
        <dbReference type="WBParaSite" id="OFLC_0000256601-mRNA-1"/>
    </source>
</evidence>
<name>A0A183H507_9BILA</name>
<proteinExistence type="predicted"/>
<reference evidence="3" key="1">
    <citation type="submission" date="2016-06" db="UniProtKB">
        <authorList>
            <consortium name="WormBaseParasite"/>
        </authorList>
    </citation>
    <scope>IDENTIFICATION</scope>
</reference>
<sequence length="138" mass="15207">MFSGYFKAERAILLPDSNVAAIPDDARAKAISFWDRIAAKINLLFGDEKEQAVNMIANSARIWFGCDVLDDTSTFLQRNYIPHKATNKRKSTTVLRASSALTNPATTWHLAAFYVSAISTCDTSSVIALVFSTGEARR</sequence>
<evidence type="ECO:0000313" key="1">
    <source>
        <dbReference type="EMBL" id="VDO33418.1"/>
    </source>
</evidence>
<reference evidence="1 2" key="2">
    <citation type="submission" date="2018-11" db="EMBL/GenBank/DDBJ databases">
        <authorList>
            <consortium name="Pathogen Informatics"/>
        </authorList>
    </citation>
    <scope>NUCLEOTIDE SEQUENCE [LARGE SCALE GENOMIC DNA]</scope>
</reference>
<organism evidence="3">
    <name type="scientific">Onchocerca flexuosa</name>
    <dbReference type="NCBI Taxonomy" id="387005"/>
    <lineage>
        <taxon>Eukaryota</taxon>
        <taxon>Metazoa</taxon>
        <taxon>Ecdysozoa</taxon>
        <taxon>Nematoda</taxon>
        <taxon>Chromadorea</taxon>
        <taxon>Rhabditida</taxon>
        <taxon>Spirurina</taxon>
        <taxon>Spiruromorpha</taxon>
        <taxon>Filarioidea</taxon>
        <taxon>Onchocercidae</taxon>
        <taxon>Onchocerca</taxon>
    </lineage>
</organism>
<dbReference type="AlphaFoldDB" id="A0A183H507"/>
<protein>
    <submittedName>
        <fullName evidence="3">Peptidase_M13 domain-containing protein</fullName>
    </submittedName>
</protein>
<keyword evidence="2" id="KW-1185">Reference proteome</keyword>
<evidence type="ECO:0000313" key="2">
    <source>
        <dbReference type="Proteomes" id="UP000267606"/>
    </source>
</evidence>
<dbReference type="EMBL" id="UZAJ01001499">
    <property type="protein sequence ID" value="VDO33418.1"/>
    <property type="molecule type" value="Genomic_DNA"/>
</dbReference>
<dbReference type="WBParaSite" id="OFLC_0000256601-mRNA-1">
    <property type="protein sequence ID" value="OFLC_0000256601-mRNA-1"/>
    <property type="gene ID" value="OFLC_0000256601"/>
</dbReference>
<gene>
    <name evidence="1" type="ORF">OFLC_LOCUS2564</name>
</gene>
<accession>A0A183H507</accession>
<dbReference type="Proteomes" id="UP000267606">
    <property type="component" value="Unassembled WGS sequence"/>
</dbReference>